<dbReference type="EMBL" id="CP026252">
    <property type="protein sequence ID" value="AWP07803.1"/>
    <property type="molecule type" value="Genomic_DNA"/>
</dbReference>
<evidence type="ECO:0000313" key="2">
    <source>
        <dbReference type="EMBL" id="AWP07803.1"/>
    </source>
</evidence>
<protein>
    <submittedName>
        <fullName evidence="2">Uncharacterized protein</fullName>
    </submittedName>
</protein>
<feature type="region of interest" description="Disordered" evidence="1">
    <location>
        <begin position="44"/>
        <end position="96"/>
    </location>
</feature>
<dbReference type="AlphaFoldDB" id="A0A2U9BV70"/>
<feature type="compositionally biased region" description="Polar residues" evidence="1">
    <location>
        <begin position="70"/>
        <end position="80"/>
    </location>
</feature>
<proteinExistence type="predicted"/>
<organism evidence="2 3">
    <name type="scientific">Scophthalmus maximus</name>
    <name type="common">Turbot</name>
    <name type="synonym">Psetta maxima</name>
    <dbReference type="NCBI Taxonomy" id="52904"/>
    <lineage>
        <taxon>Eukaryota</taxon>
        <taxon>Metazoa</taxon>
        <taxon>Chordata</taxon>
        <taxon>Craniata</taxon>
        <taxon>Vertebrata</taxon>
        <taxon>Euteleostomi</taxon>
        <taxon>Actinopterygii</taxon>
        <taxon>Neopterygii</taxon>
        <taxon>Teleostei</taxon>
        <taxon>Neoteleostei</taxon>
        <taxon>Acanthomorphata</taxon>
        <taxon>Carangaria</taxon>
        <taxon>Pleuronectiformes</taxon>
        <taxon>Pleuronectoidei</taxon>
        <taxon>Scophthalmidae</taxon>
        <taxon>Scophthalmus</taxon>
    </lineage>
</organism>
<feature type="compositionally biased region" description="Low complexity" evidence="1">
    <location>
        <begin position="1"/>
        <end position="16"/>
    </location>
</feature>
<evidence type="ECO:0000313" key="3">
    <source>
        <dbReference type="Proteomes" id="UP000246464"/>
    </source>
</evidence>
<accession>A0A2U9BV70</accession>
<feature type="non-terminal residue" evidence="2">
    <location>
        <position position="1"/>
    </location>
</feature>
<dbReference type="Proteomes" id="UP000246464">
    <property type="component" value="Chromosome 10"/>
</dbReference>
<name>A0A2U9BV70_SCOMX</name>
<gene>
    <name evidence="2" type="ORF">SMAX5B_018861</name>
</gene>
<feature type="region of interest" description="Disordered" evidence="1">
    <location>
        <begin position="1"/>
        <end position="21"/>
    </location>
</feature>
<keyword evidence="3" id="KW-1185">Reference proteome</keyword>
<reference evidence="2 3" key="1">
    <citation type="submission" date="2017-12" db="EMBL/GenBank/DDBJ databases">
        <title>Integrating genomic resources of turbot (Scophthalmus maximus) in depth evaluation of genetic and physical mapping variation across individuals.</title>
        <authorList>
            <person name="Martinez P."/>
        </authorList>
    </citation>
    <scope>NUCLEOTIDE SEQUENCE [LARGE SCALE GENOMIC DNA]</scope>
</reference>
<sequence length="96" mass="10348">TGICGNPDAAGNGNDGSPSRRVPCQVLSWLRFATLPADAARKRLIASEDEDSSGHEDSPTKPLKKLSRQFFPNQDTQRSELPSAANALTLLSQKNQ</sequence>
<evidence type="ECO:0000256" key="1">
    <source>
        <dbReference type="SAM" id="MobiDB-lite"/>
    </source>
</evidence>
<feature type="non-terminal residue" evidence="2">
    <location>
        <position position="96"/>
    </location>
</feature>